<dbReference type="Pfam" id="PF00270">
    <property type="entry name" value="DEAD"/>
    <property type="match status" value="1"/>
</dbReference>
<name>A0ABT2PY03_9MOLU</name>
<evidence type="ECO:0000259" key="11">
    <source>
        <dbReference type="PROSITE" id="PS51192"/>
    </source>
</evidence>
<feature type="domain" description="Helicase C-terminal" evidence="12">
    <location>
        <begin position="461"/>
        <end position="625"/>
    </location>
</feature>
<dbReference type="Pfam" id="PF00580">
    <property type="entry name" value="UvrD-helicase"/>
    <property type="match status" value="2"/>
</dbReference>
<dbReference type="InterPro" id="IPR014016">
    <property type="entry name" value="UvrD-like_ATP-bd"/>
</dbReference>
<dbReference type="PROSITE" id="PS51194">
    <property type="entry name" value="HELICASE_CTER"/>
    <property type="match status" value="1"/>
</dbReference>
<dbReference type="GO" id="GO:0003678">
    <property type="term" value="F:DNA helicase activity"/>
    <property type="evidence" value="ECO:0007669"/>
    <property type="project" value="UniProtKB-EC"/>
</dbReference>
<dbReference type="RefSeq" id="WP_262095845.1">
    <property type="nucleotide sequence ID" value="NZ_JAOEGN010000004.1"/>
</dbReference>
<dbReference type="GO" id="GO:0016787">
    <property type="term" value="F:hydrolase activity"/>
    <property type="evidence" value="ECO:0007669"/>
    <property type="project" value="UniProtKB-KW"/>
</dbReference>
<dbReference type="Gene3D" id="3.40.50.300">
    <property type="entry name" value="P-loop containing nucleotide triphosphate hydrolases"/>
    <property type="match status" value="4"/>
</dbReference>
<dbReference type="InterPro" id="IPR004589">
    <property type="entry name" value="DNA_helicase_ATP-dep_RecQ"/>
</dbReference>
<dbReference type="InterPro" id="IPR014001">
    <property type="entry name" value="Helicase_ATP-bd"/>
</dbReference>
<dbReference type="NCBIfam" id="TIGR00614">
    <property type="entry name" value="recQ_fam"/>
    <property type="match status" value="1"/>
</dbReference>
<dbReference type="InterPro" id="IPR014017">
    <property type="entry name" value="DNA_helicase_UvrD-like_C"/>
</dbReference>
<dbReference type="Pfam" id="PF13361">
    <property type="entry name" value="UvrD_C"/>
    <property type="match status" value="1"/>
</dbReference>
<gene>
    <name evidence="14" type="ORF">N7603_02915</name>
</gene>
<dbReference type="PROSITE" id="PS51192">
    <property type="entry name" value="HELICASE_ATP_BIND_1"/>
    <property type="match status" value="1"/>
</dbReference>
<reference evidence="15" key="1">
    <citation type="submission" date="2023-07" db="EMBL/GenBank/DDBJ databases">
        <title>Novel Mycoplasma species identified in domestic and wild animals.</title>
        <authorList>
            <person name="Volokhov D.V."/>
            <person name="Furtak V.A."/>
            <person name="Zagorodnyaya T.A."/>
        </authorList>
    </citation>
    <scope>NUCLEOTIDE SEQUENCE [LARGE SCALE GENOMIC DNA]</scope>
    <source>
        <strain evidence="15">92-19</strain>
    </source>
</reference>
<dbReference type="InterPro" id="IPR036397">
    <property type="entry name" value="RNaseH_sf"/>
</dbReference>
<organism evidence="14 15">
    <name type="scientific">Paracholeplasma vituli</name>
    <dbReference type="NCBI Taxonomy" id="69473"/>
    <lineage>
        <taxon>Bacteria</taxon>
        <taxon>Bacillati</taxon>
        <taxon>Mycoplasmatota</taxon>
        <taxon>Mollicutes</taxon>
        <taxon>Acholeplasmatales</taxon>
        <taxon>Acholeplasmataceae</taxon>
        <taxon>Paracholeplasma</taxon>
    </lineage>
</organism>
<feature type="domain" description="UvrD-like helicase ATP-binding" evidence="13">
    <location>
        <begin position="1038"/>
        <end position="1385"/>
    </location>
</feature>
<comment type="catalytic activity">
    <reaction evidence="8">
        <text>Couples ATP hydrolysis with the unwinding of duplex DNA by translocating in the 3'-5' direction.</text>
        <dbReference type="EC" id="5.6.2.4"/>
    </reaction>
</comment>
<keyword evidence="5 10" id="KW-0067">ATP-binding</keyword>
<dbReference type="SMART" id="SM00487">
    <property type="entry name" value="DEXDc"/>
    <property type="match status" value="1"/>
</dbReference>
<keyword evidence="2 10" id="KW-0547">Nucleotide-binding</keyword>
<dbReference type="Proteomes" id="UP001209076">
    <property type="component" value="Unassembled WGS sequence"/>
</dbReference>
<dbReference type="CDD" id="cd17920">
    <property type="entry name" value="DEXHc_RecQ"/>
    <property type="match status" value="1"/>
</dbReference>
<evidence type="ECO:0000256" key="9">
    <source>
        <dbReference type="ARBA" id="ARBA00034808"/>
    </source>
</evidence>
<evidence type="ECO:0000256" key="1">
    <source>
        <dbReference type="ARBA" id="ARBA00005446"/>
    </source>
</evidence>
<comment type="similarity">
    <text evidence="1">Belongs to the helicase family. RecQ subfamily.</text>
</comment>
<keyword evidence="3 10" id="KW-0378">Hydrolase</keyword>
<keyword evidence="4 10" id="KW-0347">Helicase</keyword>
<evidence type="ECO:0000256" key="3">
    <source>
        <dbReference type="ARBA" id="ARBA00022801"/>
    </source>
</evidence>
<evidence type="ECO:0000256" key="5">
    <source>
        <dbReference type="ARBA" id="ARBA00022840"/>
    </source>
</evidence>
<keyword evidence="15" id="KW-1185">Reference proteome</keyword>
<evidence type="ECO:0000256" key="4">
    <source>
        <dbReference type="ARBA" id="ARBA00022806"/>
    </source>
</evidence>
<evidence type="ECO:0000256" key="10">
    <source>
        <dbReference type="PROSITE-ProRule" id="PRU00560"/>
    </source>
</evidence>
<evidence type="ECO:0000313" key="14">
    <source>
        <dbReference type="EMBL" id="MCU0104602.1"/>
    </source>
</evidence>
<evidence type="ECO:0000259" key="12">
    <source>
        <dbReference type="PROSITE" id="PS51194"/>
    </source>
</evidence>
<dbReference type="InterPro" id="IPR001650">
    <property type="entry name" value="Helicase_C-like"/>
</dbReference>
<dbReference type="Pfam" id="PF00271">
    <property type="entry name" value="Helicase_C"/>
    <property type="match status" value="1"/>
</dbReference>
<dbReference type="Gene3D" id="3.30.420.10">
    <property type="entry name" value="Ribonuclease H-like superfamily/Ribonuclease H"/>
    <property type="match status" value="1"/>
</dbReference>
<sequence length="1597" mass="184654">MLGFIDIEVQKNKIISDIGCLKENGDQIHTKKIDEFVRFAKKVDYFCGHNIIKHDMVFLEKYLPRKFIHPDYAIDTLFLSALLFPEKPYHKLVKDDKLDIDGENNPLNDAKHAQLLLMDEIDAFRKLEDELKEIYYRLLKDIPGFSGFFKYIKFGPKVKNIETLILTYFKDRICGHVNLTNLIRESPIELAYCLALSTTHNDQGALMPPWIILTYPKVESIMNKLRNTSCGNCPYCEINLSPVAALKRFFGYDKYREYNDQPLQEMAVKAAMDSESLIAVFPTGGGKSITYQIPALVAKETTRGLTVVISPLQSLMKDQVDNLEENSIVSAVYINGLLDPIERAKVIERVEDGSAAILYIAPESLRSKKIEKMLVKRQITRFVIDEAHCFSSWGHDFRVDYLYIGKFISHIQKIKGNHVRIPVSCFTATAKKNVVEDILGYFKRHLDLDMKVYQTSSRRTNLDYKVINVSDEEDKYNKLRFIIEQENCPTIIYASRTKLVDSIYEKLKKDNFAVSKFHGKMEKEDKVAEQDKFMKGITPIMVATSAFGMGVDKKDIACVVHYQISSSLEDYVQESGRAGRDFSIHAQCYILYNENDLNTHFELLNQSKLHLKEIQQVWKAVKDLTKVRQSVSQSALEIARIAGWDESIYGLETRVTTAISTLEEAGYLLRGQNTPRVFANSILSKTMADAVTQIDASDLIAIEEKPTAKRIIKLLISSKRKSLAQDDEAESRVDYIAESLGIEKHLVIKAINQLRDIQILADDKDLSVFLKRSKTLNTIQKTLDLSLKTMRMLISLIDDKTHYYNIKQLNDDVIQNGIDTNLKQVRNIINYFAIMKWIDLKKNGKDNVNILYIESSNTILGRIEHYAVISHVIIEYLYQLMQNQNKSTEFVSVDFSIVELKRLYEKEKGIMDDSVTLDDIEDALYFMQRSGILTIEGGFMVIYSPLNIERIEMNPSKQFTKQDYDKLDTFYKNKLEQVHVVGEYATKMIENYQSALIFVDDYFQYEFNDFLSKYFKGNRKKEIERSMTPAKFNAIFGALSPEQSEIVRDNEHDRIVVAAGPGSGKTRLLVHKLASILYTEDIRTEQLLMLTFSRAAVSEFKQRLVNLIGEAAYFIDIKTFHSFCFDILGRIGNLEETKDSVKKAVELIRSGDVDNSKITKMILVIDEAQDMVQDEFDLIMEIIKHNDNLRVIAVGDDDQNIYEFRGSNSKYLLELLDNGQKLYQLLTNYRSKQNLVEFANQYLSNIPNRIKNEPIHSNTVELGQIEVIRHTTNENLIVGVVNQVIADNLPGKTCIVTWTNEQALYALGLLNLHQINATLIQDNDRIKIYQMVEMRTFMSYFDDDNSRFMISNEIWKNAIIRFSDEFKNTSNYAIFIKMFRNFRSEYPQAFYKSDLDNFIYESNLSDFIEESPIFISTFHKTKGKEFDNVYILDDSNRLNDEQKRALYVGITRARQYLIIHSLNNLFSYYKMKNLTHKTDDNIYQKPERLIYQVSYEDVALGYFKLVQPAILKLKSGDELTIQEDVLKKEDRKVLKFSKKYSDQISELLKSGYVLSNATVKYLVYWKDKDENQEYLIVLPELQFNWSHSVTVETTVEE</sequence>
<dbReference type="CDD" id="cd17932">
    <property type="entry name" value="DEXQc_UvrD"/>
    <property type="match status" value="1"/>
</dbReference>
<dbReference type="SUPFAM" id="SSF52540">
    <property type="entry name" value="P-loop containing nucleoside triphosphate hydrolases"/>
    <property type="match status" value="2"/>
</dbReference>
<evidence type="ECO:0000256" key="6">
    <source>
        <dbReference type="ARBA" id="ARBA00023125"/>
    </source>
</evidence>
<dbReference type="SUPFAM" id="SSF53098">
    <property type="entry name" value="Ribonuclease H-like"/>
    <property type="match status" value="1"/>
</dbReference>
<dbReference type="InterPro" id="IPR012337">
    <property type="entry name" value="RNaseH-like_sf"/>
</dbReference>
<dbReference type="InterPro" id="IPR011545">
    <property type="entry name" value="DEAD/DEAH_box_helicase_dom"/>
</dbReference>
<evidence type="ECO:0000259" key="13">
    <source>
        <dbReference type="PROSITE" id="PS51198"/>
    </source>
</evidence>
<dbReference type="PROSITE" id="PS51198">
    <property type="entry name" value="UVRD_HELICASE_ATP_BIND"/>
    <property type="match status" value="1"/>
</dbReference>
<evidence type="ECO:0000256" key="2">
    <source>
        <dbReference type="ARBA" id="ARBA00022741"/>
    </source>
</evidence>
<evidence type="ECO:0000313" key="15">
    <source>
        <dbReference type="Proteomes" id="UP001209076"/>
    </source>
</evidence>
<dbReference type="PANTHER" id="PTHR13710:SF105">
    <property type="entry name" value="ATP-DEPENDENT DNA HELICASE Q1"/>
    <property type="match status" value="1"/>
</dbReference>
<dbReference type="EMBL" id="JAOEGN010000004">
    <property type="protein sequence ID" value="MCU0104602.1"/>
    <property type="molecule type" value="Genomic_DNA"/>
</dbReference>
<proteinExistence type="inferred from homology"/>
<dbReference type="InterPro" id="IPR027417">
    <property type="entry name" value="P-loop_NTPase"/>
</dbReference>
<dbReference type="PANTHER" id="PTHR13710">
    <property type="entry name" value="DNA HELICASE RECQ FAMILY MEMBER"/>
    <property type="match status" value="1"/>
</dbReference>
<protein>
    <recommendedName>
        <fullName evidence="9">DNA 3'-5' helicase</fullName>
        <ecNumber evidence="9">5.6.2.4</ecNumber>
    </recommendedName>
</protein>
<dbReference type="EC" id="5.6.2.4" evidence="9"/>
<keyword evidence="7" id="KW-0413">Isomerase</keyword>
<keyword evidence="6" id="KW-0238">DNA-binding</keyword>
<comment type="caution">
    <text evidence="14">The sequence shown here is derived from an EMBL/GenBank/DDBJ whole genome shotgun (WGS) entry which is preliminary data.</text>
</comment>
<dbReference type="SMART" id="SM00490">
    <property type="entry name" value="HELICc"/>
    <property type="match status" value="1"/>
</dbReference>
<feature type="domain" description="Helicase ATP-binding" evidence="11">
    <location>
        <begin position="268"/>
        <end position="448"/>
    </location>
</feature>
<evidence type="ECO:0000256" key="8">
    <source>
        <dbReference type="ARBA" id="ARBA00034617"/>
    </source>
</evidence>
<feature type="binding site" evidence="10">
    <location>
        <begin position="1059"/>
        <end position="1066"/>
    </location>
    <ligand>
        <name>ATP</name>
        <dbReference type="ChEBI" id="CHEBI:30616"/>
    </ligand>
</feature>
<accession>A0ABT2PY03</accession>
<evidence type="ECO:0000256" key="7">
    <source>
        <dbReference type="ARBA" id="ARBA00023235"/>
    </source>
</evidence>